<feature type="region of interest" description="Disordered" evidence="1">
    <location>
        <begin position="1"/>
        <end position="84"/>
    </location>
</feature>
<feature type="compositionally biased region" description="Acidic residues" evidence="1">
    <location>
        <begin position="37"/>
        <end position="46"/>
    </location>
</feature>
<evidence type="ECO:0000313" key="3">
    <source>
        <dbReference type="Proteomes" id="UP000078561"/>
    </source>
</evidence>
<sequence>RVNIPGRDNIIIIDSSDSEDGGDGANEGVEENVGAAVDDEGAEEDVGAAGAEEGVEENVGAAVDEEGAEDVGAAGAEEGDDSEYLAMEDLLATNRRRKRDAVQRMEEILAMIEGLDGEFAQESETYASRLPRAQAEVFRNATNVEEYLETVTRFRRRRTMPRTYRDFNRYTYNL</sequence>
<evidence type="ECO:0000313" key="2">
    <source>
        <dbReference type="EMBL" id="SAM00901.1"/>
    </source>
</evidence>
<accession>A0A163JEJ3</accession>
<dbReference type="EMBL" id="LT553435">
    <property type="protein sequence ID" value="SAM00901.1"/>
    <property type="molecule type" value="Genomic_DNA"/>
</dbReference>
<feature type="compositionally biased region" description="Low complexity" evidence="1">
    <location>
        <begin position="47"/>
        <end position="62"/>
    </location>
</feature>
<gene>
    <name evidence="2" type="primary">ABSGL_06627.1 scaffold 8487</name>
</gene>
<keyword evidence="3" id="KW-1185">Reference proteome</keyword>
<dbReference type="AlphaFoldDB" id="A0A163JEJ3"/>
<feature type="non-terminal residue" evidence="2">
    <location>
        <position position="1"/>
    </location>
</feature>
<proteinExistence type="predicted"/>
<evidence type="ECO:0000256" key="1">
    <source>
        <dbReference type="SAM" id="MobiDB-lite"/>
    </source>
</evidence>
<organism evidence="2">
    <name type="scientific">Absidia glauca</name>
    <name type="common">Pin mould</name>
    <dbReference type="NCBI Taxonomy" id="4829"/>
    <lineage>
        <taxon>Eukaryota</taxon>
        <taxon>Fungi</taxon>
        <taxon>Fungi incertae sedis</taxon>
        <taxon>Mucoromycota</taxon>
        <taxon>Mucoromycotina</taxon>
        <taxon>Mucoromycetes</taxon>
        <taxon>Mucorales</taxon>
        <taxon>Cunninghamellaceae</taxon>
        <taxon>Absidia</taxon>
    </lineage>
</organism>
<dbReference type="Proteomes" id="UP000078561">
    <property type="component" value="Unassembled WGS sequence"/>
</dbReference>
<reference evidence="2" key="1">
    <citation type="submission" date="2016-04" db="EMBL/GenBank/DDBJ databases">
        <authorList>
            <person name="Evans L.H."/>
            <person name="Alamgir A."/>
            <person name="Owens N."/>
            <person name="Weber N.D."/>
            <person name="Virtaneva K."/>
            <person name="Barbian K."/>
            <person name="Babar A."/>
            <person name="Rosenke K."/>
        </authorList>
    </citation>
    <scope>NUCLEOTIDE SEQUENCE [LARGE SCALE GENOMIC DNA]</scope>
    <source>
        <strain evidence="2">CBS 101.48</strain>
    </source>
</reference>
<dbReference type="InParanoid" id="A0A163JEJ3"/>
<name>A0A163JEJ3_ABSGL</name>
<protein>
    <submittedName>
        <fullName evidence="2">Uncharacterized protein</fullName>
    </submittedName>
</protein>